<evidence type="ECO:0000313" key="7">
    <source>
        <dbReference type="EMBL" id="VDP45519.1"/>
    </source>
</evidence>
<evidence type="ECO:0000256" key="2">
    <source>
        <dbReference type="ARBA" id="ARBA00022723"/>
    </source>
</evidence>
<proteinExistence type="predicted"/>
<keyword evidence="8" id="KW-1185">Reference proteome</keyword>
<dbReference type="InterPro" id="IPR036236">
    <property type="entry name" value="Znf_C2H2_sf"/>
</dbReference>
<dbReference type="InterPro" id="IPR050888">
    <property type="entry name" value="ZnF_C2H2-type_TF"/>
</dbReference>
<evidence type="ECO:0000256" key="1">
    <source>
        <dbReference type="ARBA" id="ARBA00004123"/>
    </source>
</evidence>
<evidence type="ECO:0000256" key="5">
    <source>
        <dbReference type="ARBA" id="ARBA00022833"/>
    </source>
</evidence>
<dbReference type="InterPro" id="IPR013087">
    <property type="entry name" value="Znf_C2H2_type"/>
</dbReference>
<keyword evidence="5" id="KW-0862">Zinc</keyword>
<keyword evidence="4" id="KW-0863">Zinc-finger</keyword>
<sequence length="150" mass="17349">MNVIPIKLLLLAISLQIKVLFLSGEIRTLSDKILQRVAIKLSHDLRNKDLSIETTRHLHIKTVHEGINYPCGQCDRKFACKSNLTQHIQVFHNRKNYPCYQCGKQFASRCSLNMPVKGTHKRLKFTCNVCNKEFAFKGNLNRHHRSIHEG</sequence>
<keyword evidence="3" id="KW-0677">Repeat</keyword>
<gene>
    <name evidence="7" type="ORF">SMTD_LOCUS8608</name>
</gene>
<dbReference type="SMART" id="SM00355">
    <property type="entry name" value="ZnF_C2H2"/>
    <property type="match status" value="3"/>
</dbReference>
<keyword evidence="6" id="KW-0539">Nucleus</keyword>
<evidence type="ECO:0000256" key="6">
    <source>
        <dbReference type="ARBA" id="ARBA00023242"/>
    </source>
</evidence>
<comment type="subcellular location">
    <subcellularLocation>
        <location evidence="1">Nucleus</location>
    </subcellularLocation>
</comment>
<dbReference type="AlphaFoldDB" id="A0A183P2M2"/>
<dbReference type="PROSITE" id="PS50157">
    <property type="entry name" value="ZINC_FINGER_C2H2_2"/>
    <property type="match status" value="3"/>
</dbReference>
<keyword evidence="2" id="KW-0479">Metal-binding</keyword>
<accession>A0A183P2M2</accession>
<evidence type="ECO:0000256" key="3">
    <source>
        <dbReference type="ARBA" id="ARBA00022737"/>
    </source>
</evidence>
<dbReference type="SUPFAM" id="SSF57667">
    <property type="entry name" value="beta-beta-alpha zinc fingers"/>
    <property type="match status" value="2"/>
</dbReference>
<dbReference type="PANTHER" id="PTHR24406">
    <property type="entry name" value="TRANSCRIPTIONAL REPRESSOR CTCFL-RELATED"/>
    <property type="match status" value="1"/>
</dbReference>
<protein>
    <submittedName>
        <fullName evidence="7">Uncharacterized protein</fullName>
    </submittedName>
</protein>
<evidence type="ECO:0000313" key="8">
    <source>
        <dbReference type="Proteomes" id="UP000269396"/>
    </source>
</evidence>
<dbReference type="Pfam" id="PF00096">
    <property type="entry name" value="zf-C2H2"/>
    <property type="match status" value="2"/>
</dbReference>
<name>A0A183P2M2_9TREM</name>
<dbReference type="GO" id="GO:0008270">
    <property type="term" value="F:zinc ion binding"/>
    <property type="evidence" value="ECO:0007669"/>
    <property type="project" value="UniProtKB-KW"/>
</dbReference>
<dbReference type="Gene3D" id="3.30.160.60">
    <property type="entry name" value="Classic Zinc Finger"/>
    <property type="match status" value="2"/>
</dbReference>
<reference evidence="7 8" key="1">
    <citation type="submission" date="2018-11" db="EMBL/GenBank/DDBJ databases">
        <authorList>
            <consortium name="Pathogen Informatics"/>
        </authorList>
    </citation>
    <scope>NUCLEOTIDE SEQUENCE [LARGE SCALE GENOMIC DNA]</scope>
    <source>
        <strain>Denwood</strain>
        <strain evidence="8">Zambia</strain>
    </source>
</reference>
<evidence type="ECO:0000256" key="4">
    <source>
        <dbReference type="ARBA" id="ARBA00022771"/>
    </source>
</evidence>
<dbReference type="FunFam" id="3.30.160.60:FF:000446">
    <property type="entry name" value="Zinc finger protein"/>
    <property type="match status" value="2"/>
</dbReference>
<dbReference type="STRING" id="31246.A0A183P2M2"/>
<dbReference type="PROSITE" id="PS00028">
    <property type="entry name" value="ZINC_FINGER_C2H2_1"/>
    <property type="match status" value="2"/>
</dbReference>
<dbReference type="Proteomes" id="UP000269396">
    <property type="component" value="Unassembled WGS sequence"/>
</dbReference>
<dbReference type="EMBL" id="UZAL01029045">
    <property type="protein sequence ID" value="VDP45519.1"/>
    <property type="molecule type" value="Genomic_DNA"/>
</dbReference>
<dbReference type="GO" id="GO:0005634">
    <property type="term" value="C:nucleus"/>
    <property type="evidence" value="ECO:0007669"/>
    <property type="project" value="UniProtKB-SubCell"/>
</dbReference>
<organism evidence="7 8">
    <name type="scientific">Schistosoma mattheei</name>
    <dbReference type="NCBI Taxonomy" id="31246"/>
    <lineage>
        <taxon>Eukaryota</taxon>
        <taxon>Metazoa</taxon>
        <taxon>Spiralia</taxon>
        <taxon>Lophotrochozoa</taxon>
        <taxon>Platyhelminthes</taxon>
        <taxon>Trematoda</taxon>
        <taxon>Digenea</taxon>
        <taxon>Strigeidida</taxon>
        <taxon>Schistosomatoidea</taxon>
        <taxon>Schistosomatidae</taxon>
        <taxon>Schistosoma</taxon>
    </lineage>
</organism>